<dbReference type="Proteomes" id="UP000244338">
    <property type="component" value="Unassembled WGS sequence"/>
</dbReference>
<evidence type="ECO:0000313" key="3">
    <source>
        <dbReference type="Proteomes" id="UP000244338"/>
    </source>
</evidence>
<sequence>MQEVAEAYRKRYGYNPEAILADKIFRTRANLKYCKERGIRLSGPPLGRPSPAS</sequence>
<proteinExistence type="predicted"/>
<gene>
    <name evidence="2" type="ORF">BSOLF_0640</name>
</gene>
<name>A0A2R6Y539_9BACL</name>
<reference evidence="3" key="1">
    <citation type="journal article" date="2018" name="Sci. Rep.">
        <title>Lignite coal burning seam in the remote Altai Mountains harbors a hydrogen-driven thermophilic microbial community.</title>
        <authorList>
            <person name="Kadnikov V.V."/>
            <person name="Mardanov A.V."/>
            <person name="Ivasenko D.A."/>
            <person name="Antsiferov D.V."/>
            <person name="Beletsky A.V."/>
            <person name="Karnachuk O.V."/>
            <person name="Ravin N.V."/>
        </authorList>
    </citation>
    <scope>NUCLEOTIDE SEQUENCE [LARGE SCALE GENOMIC DNA]</scope>
</reference>
<dbReference type="InterPro" id="IPR025668">
    <property type="entry name" value="Tnp_DDE_dom"/>
</dbReference>
<dbReference type="EMBL" id="PEBX01000002">
    <property type="protein sequence ID" value="PTQ57778.1"/>
    <property type="molecule type" value="Genomic_DNA"/>
</dbReference>
<organism evidence="2 3">
    <name type="scientific">Candidatus Carbonibacillus altaicus</name>
    <dbReference type="NCBI Taxonomy" id="2163959"/>
    <lineage>
        <taxon>Bacteria</taxon>
        <taxon>Bacillati</taxon>
        <taxon>Bacillota</taxon>
        <taxon>Bacilli</taxon>
        <taxon>Bacillales</taxon>
        <taxon>Candidatus Carbonibacillus</taxon>
    </lineage>
</organism>
<dbReference type="AlphaFoldDB" id="A0A2R6Y539"/>
<accession>A0A2R6Y539</accession>
<evidence type="ECO:0000259" key="1">
    <source>
        <dbReference type="Pfam" id="PF13586"/>
    </source>
</evidence>
<dbReference type="Pfam" id="PF13586">
    <property type="entry name" value="DDE_Tnp_1_2"/>
    <property type="match status" value="1"/>
</dbReference>
<comment type="caution">
    <text evidence="2">The sequence shown here is derived from an EMBL/GenBank/DDBJ whole genome shotgun (WGS) entry which is preliminary data.</text>
</comment>
<protein>
    <submittedName>
        <fullName evidence="2">Putative transposase, IS5 family</fullName>
    </submittedName>
</protein>
<evidence type="ECO:0000313" key="2">
    <source>
        <dbReference type="EMBL" id="PTQ57778.1"/>
    </source>
</evidence>
<feature type="domain" description="Transposase DDE" evidence="1">
    <location>
        <begin position="20"/>
        <end position="50"/>
    </location>
</feature>